<keyword evidence="3" id="KW-1185">Reference proteome</keyword>
<organism evidence="2 3">
    <name type="scientific">Occultella aeris</name>
    <dbReference type="NCBI Taxonomy" id="2761496"/>
    <lineage>
        <taxon>Bacteria</taxon>
        <taxon>Bacillati</taxon>
        <taxon>Actinomycetota</taxon>
        <taxon>Actinomycetes</taxon>
        <taxon>Micrococcales</taxon>
        <taxon>Ruaniaceae</taxon>
        <taxon>Occultella</taxon>
    </lineage>
</organism>
<dbReference type="InterPro" id="IPR012495">
    <property type="entry name" value="TadE-like_dom"/>
</dbReference>
<protein>
    <submittedName>
        <fullName evidence="2">TadE-like protein</fullName>
    </submittedName>
</protein>
<feature type="domain" description="TadE-like" evidence="1">
    <location>
        <begin position="12"/>
        <end position="54"/>
    </location>
</feature>
<accession>A0A7M4DJU1</accession>
<comment type="caution">
    <text evidence="2">The sequence shown here is derived from an EMBL/GenBank/DDBJ whole genome shotgun (WGS) entry which is preliminary data.</text>
</comment>
<reference evidence="2 3" key="1">
    <citation type="submission" date="2019-11" db="EMBL/GenBank/DDBJ databases">
        <authorList>
            <person name="Criscuolo A."/>
        </authorList>
    </citation>
    <scope>NUCLEOTIDE SEQUENCE [LARGE SCALE GENOMIC DNA]</scope>
    <source>
        <strain evidence="2">CIP111667</strain>
    </source>
</reference>
<dbReference type="RefSeq" id="WP_156741158.1">
    <property type="nucleotide sequence ID" value="NZ_CACRYJ010000034.1"/>
</dbReference>
<name>A0A7M4DJU1_9MICO</name>
<evidence type="ECO:0000313" key="2">
    <source>
        <dbReference type="EMBL" id="VZO37326.1"/>
    </source>
</evidence>
<dbReference type="Proteomes" id="UP000419743">
    <property type="component" value="Unassembled WGS sequence"/>
</dbReference>
<sequence length="145" mass="14908">MNRRAHLGRDRGSMTVESAILAVAFVLLLGTVIGVGRVGLARNTIDQVAHDAARIASIARTGQQASLDAHTAAAESITDQDLACSPLTVDVDTAGFASPAGTPAQVDVVVTCAVPLADLLLPFAPGTVTLTATASRAIDTYRERS</sequence>
<dbReference type="EMBL" id="CACRYJ010000034">
    <property type="protein sequence ID" value="VZO37326.1"/>
    <property type="molecule type" value="Genomic_DNA"/>
</dbReference>
<evidence type="ECO:0000313" key="3">
    <source>
        <dbReference type="Proteomes" id="UP000419743"/>
    </source>
</evidence>
<proteinExistence type="predicted"/>
<dbReference type="Pfam" id="PF07811">
    <property type="entry name" value="TadE"/>
    <property type="match status" value="1"/>
</dbReference>
<gene>
    <name evidence="2" type="ORF">HALOF300_02399</name>
</gene>
<evidence type="ECO:0000259" key="1">
    <source>
        <dbReference type="Pfam" id="PF07811"/>
    </source>
</evidence>
<dbReference type="AlphaFoldDB" id="A0A7M4DJU1"/>